<dbReference type="Proteomes" id="UP000276133">
    <property type="component" value="Unassembled WGS sequence"/>
</dbReference>
<feature type="coiled-coil region" evidence="1">
    <location>
        <begin position="20"/>
        <end position="47"/>
    </location>
</feature>
<keyword evidence="1" id="KW-0175">Coiled coil</keyword>
<name>A0A3M7RXY8_BRAPC</name>
<dbReference type="AlphaFoldDB" id="A0A3M7RXY8"/>
<gene>
    <name evidence="2" type="ORF">BpHYR1_033572</name>
</gene>
<evidence type="ECO:0000313" key="2">
    <source>
        <dbReference type="EMBL" id="RNA28386.1"/>
    </source>
</evidence>
<proteinExistence type="predicted"/>
<dbReference type="OrthoDB" id="341736at2759"/>
<dbReference type="EMBL" id="REGN01002399">
    <property type="protein sequence ID" value="RNA28386.1"/>
    <property type="molecule type" value="Genomic_DNA"/>
</dbReference>
<reference evidence="2 3" key="1">
    <citation type="journal article" date="2018" name="Sci. Rep.">
        <title>Genomic signatures of local adaptation to the degree of environmental predictability in rotifers.</title>
        <authorList>
            <person name="Franch-Gras L."/>
            <person name="Hahn C."/>
            <person name="Garcia-Roger E.M."/>
            <person name="Carmona M.J."/>
            <person name="Serra M."/>
            <person name="Gomez A."/>
        </authorList>
    </citation>
    <scope>NUCLEOTIDE SEQUENCE [LARGE SCALE GENOMIC DNA]</scope>
    <source>
        <strain evidence="2">HYR1</strain>
    </source>
</reference>
<protein>
    <submittedName>
        <fullName evidence="2">Uncharacterized protein</fullName>
    </submittedName>
</protein>
<evidence type="ECO:0000256" key="1">
    <source>
        <dbReference type="SAM" id="Coils"/>
    </source>
</evidence>
<sequence>MNIRPEHNSKNNTTDPDEKVKTLINENNHLKDNIDSLITELNSLKDQLAELSPNKKLPDHIKVLFSKIDEFN</sequence>
<comment type="caution">
    <text evidence="2">The sequence shown here is derived from an EMBL/GenBank/DDBJ whole genome shotgun (WGS) entry which is preliminary data.</text>
</comment>
<evidence type="ECO:0000313" key="3">
    <source>
        <dbReference type="Proteomes" id="UP000276133"/>
    </source>
</evidence>
<organism evidence="2 3">
    <name type="scientific">Brachionus plicatilis</name>
    <name type="common">Marine rotifer</name>
    <name type="synonym">Brachionus muelleri</name>
    <dbReference type="NCBI Taxonomy" id="10195"/>
    <lineage>
        <taxon>Eukaryota</taxon>
        <taxon>Metazoa</taxon>
        <taxon>Spiralia</taxon>
        <taxon>Gnathifera</taxon>
        <taxon>Rotifera</taxon>
        <taxon>Eurotatoria</taxon>
        <taxon>Monogononta</taxon>
        <taxon>Pseudotrocha</taxon>
        <taxon>Ploima</taxon>
        <taxon>Brachionidae</taxon>
        <taxon>Brachionus</taxon>
    </lineage>
</organism>
<keyword evidence="3" id="KW-1185">Reference proteome</keyword>
<dbReference type="Gene3D" id="1.20.5.170">
    <property type="match status" value="1"/>
</dbReference>
<accession>A0A3M7RXY8</accession>